<gene>
    <name evidence="4" type="ORF">DFP72DRAFT_842460</name>
</gene>
<feature type="transmembrane region" description="Helical" evidence="1">
    <location>
        <begin position="75"/>
        <end position="93"/>
    </location>
</feature>
<evidence type="ECO:0000259" key="2">
    <source>
        <dbReference type="Pfam" id="PF10785"/>
    </source>
</evidence>
<comment type="caution">
    <text evidence="4">The sequence shown here is derived from an EMBL/GenBank/DDBJ whole genome shotgun (WGS) entry which is preliminary data.</text>
</comment>
<dbReference type="Proteomes" id="UP000521943">
    <property type="component" value="Unassembled WGS sequence"/>
</dbReference>
<protein>
    <submittedName>
        <fullName evidence="4">NADH-ubiquinone oxidoreductase complex I, 21 kDa subunit-domain-containing protein</fullName>
    </submittedName>
</protein>
<evidence type="ECO:0000313" key="5">
    <source>
        <dbReference type="Proteomes" id="UP000521943"/>
    </source>
</evidence>
<keyword evidence="1" id="KW-0472">Membrane</keyword>
<dbReference type="InterPro" id="IPR019721">
    <property type="entry name" value="NADH-UbQ_OxRdtase_su21_N"/>
</dbReference>
<keyword evidence="4" id="KW-0830">Ubiquinone</keyword>
<dbReference type="PANTHER" id="PTHR34062:SF1">
    <property type="entry name" value="NADH-UBIQUINONE OXIDOREDUCTASE 21KDA SUBUNIT N-TERMINAL DOMAIN-CONTAINING PROTEIN"/>
    <property type="match status" value="1"/>
</dbReference>
<proteinExistence type="predicted"/>
<dbReference type="OrthoDB" id="196140at2759"/>
<feature type="domain" description="NADH-ubiquinone oxidoreductase 21kDa subunit N-terminal" evidence="2">
    <location>
        <begin position="8"/>
        <end position="105"/>
    </location>
</feature>
<reference evidence="4 5" key="1">
    <citation type="submission" date="2020-07" db="EMBL/GenBank/DDBJ databases">
        <title>Comparative genomics of pyrophilous fungi reveals a link between fire events and developmental genes.</title>
        <authorList>
            <consortium name="DOE Joint Genome Institute"/>
            <person name="Steindorff A.S."/>
            <person name="Carver A."/>
            <person name="Calhoun S."/>
            <person name="Stillman K."/>
            <person name="Liu H."/>
            <person name="Lipzen A."/>
            <person name="Pangilinan J."/>
            <person name="Labutti K."/>
            <person name="Bruns T.D."/>
            <person name="Grigoriev I.V."/>
        </authorList>
    </citation>
    <scope>NUCLEOTIDE SEQUENCE [LARGE SCALE GENOMIC DNA]</scope>
    <source>
        <strain evidence="4 5">CBS 144469</strain>
    </source>
</reference>
<dbReference type="AlphaFoldDB" id="A0A8H6IAI5"/>
<name>A0A8H6IAI5_9AGAR</name>
<dbReference type="Pfam" id="PF12853">
    <property type="entry name" value="NADH_u_ox_C"/>
    <property type="match status" value="1"/>
</dbReference>
<dbReference type="InterPro" id="IPR024549">
    <property type="entry name" value="NADH-UbQ_OxRdtase_su21_C_fun"/>
</dbReference>
<keyword evidence="1" id="KW-1133">Transmembrane helix</keyword>
<dbReference type="EMBL" id="JACGCI010000009">
    <property type="protein sequence ID" value="KAF6761559.1"/>
    <property type="molecule type" value="Genomic_DNA"/>
</dbReference>
<evidence type="ECO:0000259" key="3">
    <source>
        <dbReference type="Pfam" id="PF12853"/>
    </source>
</evidence>
<feature type="domain" description="NADH-ubiquinone oxidoreductase 21kDa subunit C-terminal fungi" evidence="3">
    <location>
        <begin position="116"/>
        <end position="178"/>
    </location>
</feature>
<evidence type="ECO:0000256" key="1">
    <source>
        <dbReference type="SAM" id="Phobius"/>
    </source>
</evidence>
<organism evidence="4 5">
    <name type="scientific">Ephemerocybe angulata</name>
    <dbReference type="NCBI Taxonomy" id="980116"/>
    <lineage>
        <taxon>Eukaryota</taxon>
        <taxon>Fungi</taxon>
        <taxon>Dikarya</taxon>
        <taxon>Basidiomycota</taxon>
        <taxon>Agaricomycotina</taxon>
        <taxon>Agaricomycetes</taxon>
        <taxon>Agaricomycetidae</taxon>
        <taxon>Agaricales</taxon>
        <taxon>Agaricineae</taxon>
        <taxon>Psathyrellaceae</taxon>
        <taxon>Ephemerocybe</taxon>
    </lineage>
</organism>
<dbReference type="PANTHER" id="PTHR34062">
    <property type="entry name" value="OXIDOREDUCTASE 21 KDA SUBUNIT, PUTATIVE (AFU_ORTHOLOGUE AFUA_4G04750)-RELATED"/>
    <property type="match status" value="1"/>
</dbReference>
<evidence type="ECO:0000313" key="4">
    <source>
        <dbReference type="EMBL" id="KAF6761559.1"/>
    </source>
</evidence>
<accession>A0A8H6IAI5</accession>
<keyword evidence="1" id="KW-0812">Transmembrane</keyword>
<dbReference type="Pfam" id="PF10785">
    <property type="entry name" value="NADH-u_ox-rdase"/>
    <property type="match status" value="1"/>
</dbReference>
<feature type="transmembrane region" description="Helical" evidence="1">
    <location>
        <begin position="31"/>
        <end position="50"/>
    </location>
</feature>
<dbReference type="InterPro" id="IPR053229">
    <property type="entry name" value="NADH-Q_oxidrdct_subunit"/>
</dbReference>
<sequence length="184" mass="20534">MPIKEVETPYPRIDADPHFTRVVRYFRPADYALWAGTTAAFPAALYFWGIPARPDPTGALVEMADPVKKAASMRASLRMGGFLGAIGGFLLAYQQSSVRFWGWAENDREVERDFKELSQRAKEGKPLYGTSNQPEWVQQAAAANSTFSQLKFSAIPMFNFVNHNHHGTDPAKYGVQAKETSDES</sequence>
<keyword evidence="5" id="KW-1185">Reference proteome</keyword>